<dbReference type="GO" id="GO:0005886">
    <property type="term" value="C:plasma membrane"/>
    <property type="evidence" value="ECO:0007669"/>
    <property type="project" value="TreeGrafter"/>
</dbReference>
<evidence type="ECO:0000256" key="2">
    <source>
        <dbReference type="SAM" id="Phobius"/>
    </source>
</evidence>
<dbReference type="AlphaFoldDB" id="A0A1Q9CWE4"/>
<dbReference type="CDD" id="cd06257">
    <property type="entry name" value="DnaJ"/>
    <property type="match status" value="1"/>
</dbReference>
<reference evidence="5 6" key="1">
    <citation type="submission" date="2016-02" db="EMBL/GenBank/DDBJ databases">
        <title>Genome analysis of coral dinoflagellate symbionts highlights evolutionary adaptations to a symbiotic lifestyle.</title>
        <authorList>
            <person name="Aranda M."/>
            <person name="Li Y."/>
            <person name="Liew Y.J."/>
            <person name="Baumgarten S."/>
            <person name="Simakov O."/>
            <person name="Wilson M."/>
            <person name="Piel J."/>
            <person name="Ashoor H."/>
            <person name="Bougouffa S."/>
            <person name="Bajic V.B."/>
            <person name="Ryu T."/>
            <person name="Ravasi T."/>
            <person name="Bayer T."/>
            <person name="Micklem G."/>
            <person name="Kim H."/>
            <person name="Bhak J."/>
            <person name="Lajeunesse T.C."/>
            <person name="Voolstra C.R."/>
        </authorList>
    </citation>
    <scope>NUCLEOTIDE SEQUENCE [LARGE SCALE GENOMIC DNA]</scope>
    <source>
        <strain evidence="5 6">CCMP2467</strain>
    </source>
</reference>
<dbReference type="Gene3D" id="1.10.287.110">
    <property type="entry name" value="DnaJ domain"/>
    <property type="match status" value="1"/>
</dbReference>
<proteinExistence type="predicted"/>
<name>A0A1Q9CWE4_SYMMI</name>
<gene>
    <name evidence="5" type="ORF">AK812_SmicGene31546</name>
</gene>
<dbReference type="SUPFAM" id="SSF52343">
    <property type="entry name" value="Ferredoxin reductase-like, C-terminal NADP-linked domain"/>
    <property type="match status" value="1"/>
</dbReference>
<dbReference type="SUPFAM" id="SSF63380">
    <property type="entry name" value="Riboflavin synthase domain-like"/>
    <property type="match status" value="1"/>
</dbReference>
<sequence length="979" mass="107239">MSWSLRWGQIHGEANQPIHPRVSEGEVFRQERRGALPTGPEIAEVFWPNAGMFGKPRSLQVFCGWKEFGADPSRQEADGYLKGYADALSHGPVLEAATEALQGLVKAPQSFLLLARGLPIRVPETTVELTVRAPWLSRFYFMSWSASWIVAVLASASVHFLPLTLKGFAPVRAAWCWPSKAPRCPLPEVPGGACLRNETEVLELLPGESCYPSCTNPKGVLAGSCTELRCPPSGPQPSCLEDLQADTWWTPCGYGSQCQNVLELGSPRWRAFGHYSCEPTGAAGSSACESIVEVRLPPKTSSLQSLDMSTAVSFGVLAVLARFSRLISECVSYNWCGGSVARFLYGQLRQWTLVNVLGVLCLAVMCLSLFLLPFPRNSSGIAAGLSALITVSWAFWRAGIHSYVLMRREAAWRIHYICGALTIGITSVHGSLNVAENGIIRVLSNPFWLCGLASLLAMIMAVLPARLLRLPYDRFKQLHFLSVAGYFLALAHMLGHAVQLQTIASVSMATLSASLLCLYGLQKLYVRASMYHVEVRAASVASDGSGKHLFLSLEATGFSFKAGQWGHLLAEQISSVPHPFTLVPGEGDGKLQIFMKVHSGFTDKLAKACQRGLELRLKLQGPYGLPPWPLPGVARMVLVLGGVGVTPALSLAPAAAQKAEKVCIFWSLRSLALLEKAAPLLEPHLDPRSSVQIAGAGEASDRPLPLKAHRNRMDAGDWLVKLSETFPEEGVSQCQVMVFVCGPPRLVAATKAAAGRLAWHVHVEEFAFLPSSSGSSDSSMVQTQEPQVLGRRAAAVPAEEPERAKRAPEWARAEEHFVTDGNRAGSRSKSFSGLMPTADVLSVSGVQSAIQKYCYEPFPAMRLTASLFRGHKPYWRKMVQRYSSTYQPMDPTLDKCYCLELFGYAPDSTLNKQELKTAYLRLAKELHPDVSPRGQEDGASFKTLQHCYKVLLQQLDKQNEPEWLRKMREDYATSKDPFP</sequence>
<feature type="transmembrane region" description="Helical" evidence="2">
    <location>
        <begin position="378"/>
        <end position="396"/>
    </location>
</feature>
<feature type="transmembrane region" description="Helical" evidence="2">
    <location>
        <begin position="139"/>
        <end position="162"/>
    </location>
</feature>
<dbReference type="Pfam" id="PF00226">
    <property type="entry name" value="DnaJ"/>
    <property type="match status" value="1"/>
</dbReference>
<dbReference type="OrthoDB" id="167398at2759"/>
<dbReference type="SUPFAM" id="SSF46565">
    <property type="entry name" value="Chaperone J-domain"/>
    <property type="match status" value="1"/>
</dbReference>
<keyword evidence="2" id="KW-1133">Transmembrane helix</keyword>
<dbReference type="PANTHER" id="PTHR11972">
    <property type="entry name" value="NADPH OXIDASE"/>
    <property type="match status" value="1"/>
</dbReference>
<dbReference type="PROSITE" id="PS51384">
    <property type="entry name" value="FAD_FR"/>
    <property type="match status" value="1"/>
</dbReference>
<dbReference type="InterPro" id="IPR013112">
    <property type="entry name" value="FAD-bd_8"/>
</dbReference>
<feature type="transmembrane region" description="Helical" evidence="2">
    <location>
        <begin position="480"/>
        <end position="497"/>
    </location>
</feature>
<dbReference type="InterPro" id="IPR036869">
    <property type="entry name" value="J_dom_sf"/>
</dbReference>
<dbReference type="EMBL" id="LSRX01000871">
    <property type="protein sequence ID" value="OLP87241.1"/>
    <property type="molecule type" value="Genomic_DNA"/>
</dbReference>
<keyword evidence="2" id="KW-0812">Transmembrane</keyword>
<keyword evidence="6" id="KW-1185">Reference proteome</keyword>
<dbReference type="InterPro" id="IPR017927">
    <property type="entry name" value="FAD-bd_FR_type"/>
</dbReference>
<comment type="caution">
    <text evidence="5">The sequence shown here is derived from an EMBL/GenBank/DDBJ whole genome shotgun (WGS) entry which is preliminary data.</text>
</comment>
<protein>
    <submittedName>
        <fullName evidence="5">Uncharacterized protein</fullName>
    </submittedName>
</protein>
<accession>A0A1Q9CWE4</accession>
<feature type="transmembrane region" description="Helical" evidence="2">
    <location>
        <begin position="352"/>
        <end position="372"/>
    </location>
</feature>
<dbReference type="InterPro" id="IPR050369">
    <property type="entry name" value="RBOH/FRE"/>
</dbReference>
<dbReference type="PROSITE" id="PS50076">
    <property type="entry name" value="DNAJ_2"/>
    <property type="match status" value="1"/>
</dbReference>
<evidence type="ECO:0000259" key="4">
    <source>
        <dbReference type="PROSITE" id="PS51384"/>
    </source>
</evidence>
<evidence type="ECO:0000313" key="5">
    <source>
        <dbReference type="EMBL" id="OLP87241.1"/>
    </source>
</evidence>
<feature type="domain" description="FAD-binding FR-type" evidence="4">
    <location>
        <begin position="528"/>
        <end position="629"/>
    </location>
</feature>
<feature type="transmembrane region" description="Helical" evidence="2">
    <location>
        <begin position="446"/>
        <end position="468"/>
    </location>
</feature>
<evidence type="ECO:0000256" key="1">
    <source>
        <dbReference type="ARBA" id="ARBA00023002"/>
    </source>
</evidence>
<dbReference type="Proteomes" id="UP000186817">
    <property type="component" value="Unassembled WGS sequence"/>
</dbReference>
<dbReference type="Pfam" id="PF08022">
    <property type="entry name" value="FAD_binding_8"/>
    <property type="match status" value="1"/>
</dbReference>
<feature type="domain" description="J" evidence="3">
    <location>
        <begin position="897"/>
        <end position="972"/>
    </location>
</feature>
<dbReference type="InterPro" id="IPR017938">
    <property type="entry name" value="Riboflavin_synthase-like_b-brl"/>
</dbReference>
<dbReference type="SMART" id="SM00271">
    <property type="entry name" value="DnaJ"/>
    <property type="match status" value="1"/>
</dbReference>
<feature type="transmembrane region" description="Helical" evidence="2">
    <location>
        <begin position="416"/>
        <end position="434"/>
    </location>
</feature>
<dbReference type="InterPro" id="IPR039261">
    <property type="entry name" value="FNR_nucleotide-bd"/>
</dbReference>
<keyword evidence="2" id="KW-0472">Membrane</keyword>
<evidence type="ECO:0000259" key="3">
    <source>
        <dbReference type="PROSITE" id="PS50076"/>
    </source>
</evidence>
<dbReference type="InterPro" id="IPR001623">
    <property type="entry name" value="DnaJ_domain"/>
</dbReference>
<organism evidence="5 6">
    <name type="scientific">Symbiodinium microadriaticum</name>
    <name type="common">Dinoflagellate</name>
    <name type="synonym">Zooxanthella microadriatica</name>
    <dbReference type="NCBI Taxonomy" id="2951"/>
    <lineage>
        <taxon>Eukaryota</taxon>
        <taxon>Sar</taxon>
        <taxon>Alveolata</taxon>
        <taxon>Dinophyceae</taxon>
        <taxon>Suessiales</taxon>
        <taxon>Symbiodiniaceae</taxon>
        <taxon>Symbiodinium</taxon>
    </lineage>
</organism>
<evidence type="ECO:0000313" key="6">
    <source>
        <dbReference type="Proteomes" id="UP000186817"/>
    </source>
</evidence>
<dbReference type="GO" id="GO:0016491">
    <property type="term" value="F:oxidoreductase activity"/>
    <property type="evidence" value="ECO:0007669"/>
    <property type="project" value="UniProtKB-KW"/>
</dbReference>
<keyword evidence="1" id="KW-0560">Oxidoreductase</keyword>
<dbReference type="Gene3D" id="3.40.50.80">
    <property type="entry name" value="Nucleotide-binding domain of ferredoxin-NADP reductase (FNR) module"/>
    <property type="match status" value="1"/>
</dbReference>